<evidence type="ECO:0000313" key="10">
    <source>
        <dbReference type="Proteomes" id="UP000647172"/>
    </source>
</evidence>
<dbReference type="GO" id="GO:0005886">
    <property type="term" value="C:plasma membrane"/>
    <property type="evidence" value="ECO:0007669"/>
    <property type="project" value="UniProtKB-SubCell"/>
</dbReference>
<dbReference type="InterPro" id="IPR008693">
    <property type="entry name" value="MmpS"/>
</dbReference>
<evidence type="ECO:0000256" key="2">
    <source>
        <dbReference type="ARBA" id="ARBA00007531"/>
    </source>
</evidence>
<keyword evidence="6 8" id="KW-0472">Membrane</keyword>
<evidence type="ECO:0000256" key="7">
    <source>
        <dbReference type="SAM" id="MobiDB-lite"/>
    </source>
</evidence>
<feature type="region of interest" description="Disordered" evidence="7">
    <location>
        <begin position="161"/>
        <end position="217"/>
    </location>
</feature>
<feature type="compositionally biased region" description="Low complexity" evidence="7">
    <location>
        <begin position="163"/>
        <end position="192"/>
    </location>
</feature>
<feature type="transmembrane region" description="Helical" evidence="8">
    <location>
        <begin position="129"/>
        <end position="149"/>
    </location>
</feature>
<evidence type="ECO:0000256" key="1">
    <source>
        <dbReference type="ARBA" id="ARBA00004236"/>
    </source>
</evidence>
<feature type="compositionally biased region" description="Low complexity" evidence="7">
    <location>
        <begin position="206"/>
        <end position="217"/>
    </location>
</feature>
<feature type="region of interest" description="Disordered" evidence="7">
    <location>
        <begin position="1"/>
        <end position="124"/>
    </location>
</feature>
<proteinExistence type="inferred from homology"/>
<dbReference type="Proteomes" id="UP000647172">
    <property type="component" value="Unassembled WGS sequence"/>
</dbReference>
<sequence>MAALRAGSSLDGVTSPDGDDPADRRPADGTPDDSDPVRLSPPVDPWLTEAPTSVLGDAGSAPDQLPPTDQLPPPGQLPPTEQLPPTAHAAPAGQTPPADTARFGSAAAFDGPPSGWADPSPQRRRGRRAARWVVAVLAVGALFIAGMLATDVFGSGGDGRGTGPSTAASPAAVPVVATTTPAARKTTSAPASEAGGQPSATVSDQPGSSGSAAAPGAGGPVVVYEVTASGSRNVGSVSYTDQDGDIIRRNGIRLPWRTTFTVGGQRKPLVLIAQRNGGGDAGPVTCTITLDGKVLSSTTADGRYAAPECSG</sequence>
<dbReference type="EMBL" id="BOMQ01000019">
    <property type="protein sequence ID" value="GIE48033.1"/>
    <property type="molecule type" value="Genomic_DNA"/>
</dbReference>
<keyword evidence="3" id="KW-1003">Cell membrane</keyword>
<dbReference type="Pfam" id="PF05423">
    <property type="entry name" value="Mycobact_memb"/>
    <property type="match status" value="1"/>
</dbReference>
<dbReference type="InterPro" id="IPR038468">
    <property type="entry name" value="MmpS_C"/>
</dbReference>
<evidence type="ECO:0000256" key="8">
    <source>
        <dbReference type="SAM" id="Phobius"/>
    </source>
</evidence>
<evidence type="ECO:0000256" key="5">
    <source>
        <dbReference type="ARBA" id="ARBA00022989"/>
    </source>
</evidence>
<name>A0A919MN28_9ACTN</name>
<evidence type="ECO:0008006" key="11">
    <source>
        <dbReference type="Google" id="ProtNLM"/>
    </source>
</evidence>
<comment type="subcellular location">
    <subcellularLocation>
        <location evidence="1">Cell membrane</location>
    </subcellularLocation>
</comment>
<organism evidence="9 10">
    <name type="scientific">Actinoplanes nipponensis</name>
    <dbReference type="NCBI Taxonomy" id="135950"/>
    <lineage>
        <taxon>Bacteria</taxon>
        <taxon>Bacillati</taxon>
        <taxon>Actinomycetota</taxon>
        <taxon>Actinomycetes</taxon>
        <taxon>Micromonosporales</taxon>
        <taxon>Micromonosporaceae</taxon>
        <taxon>Actinoplanes</taxon>
    </lineage>
</organism>
<dbReference type="AlphaFoldDB" id="A0A919MN28"/>
<keyword evidence="5 8" id="KW-1133">Transmembrane helix</keyword>
<evidence type="ECO:0000256" key="4">
    <source>
        <dbReference type="ARBA" id="ARBA00022692"/>
    </source>
</evidence>
<protein>
    <recommendedName>
        <fullName evidence="11">MmpS family membrane protein</fullName>
    </recommendedName>
</protein>
<keyword evidence="4 8" id="KW-0812">Transmembrane</keyword>
<comment type="caution">
    <text evidence="9">The sequence shown here is derived from an EMBL/GenBank/DDBJ whole genome shotgun (WGS) entry which is preliminary data.</text>
</comment>
<evidence type="ECO:0000256" key="3">
    <source>
        <dbReference type="ARBA" id="ARBA00022475"/>
    </source>
</evidence>
<dbReference type="Gene3D" id="2.60.40.2880">
    <property type="entry name" value="MmpS1-5, C-terminal soluble domain"/>
    <property type="match status" value="1"/>
</dbReference>
<evidence type="ECO:0000256" key="6">
    <source>
        <dbReference type="ARBA" id="ARBA00023136"/>
    </source>
</evidence>
<accession>A0A919MN28</accession>
<reference evidence="9" key="1">
    <citation type="submission" date="2021-01" db="EMBL/GenBank/DDBJ databases">
        <title>Whole genome shotgun sequence of Actinoplanes nipponensis NBRC 14063.</title>
        <authorList>
            <person name="Komaki H."/>
            <person name="Tamura T."/>
        </authorList>
    </citation>
    <scope>NUCLEOTIDE SEQUENCE</scope>
    <source>
        <strain evidence="9">NBRC 14063</strain>
    </source>
</reference>
<comment type="similarity">
    <text evidence="2">Belongs to the MmpS family.</text>
</comment>
<keyword evidence="10" id="KW-1185">Reference proteome</keyword>
<evidence type="ECO:0000313" key="9">
    <source>
        <dbReference type="EMBL" id="GIE48033.1"/>
    </source>
</evidence>
<gene>
    <name evidence="9" type="ORF">Ani05nite_15670</name>
</gene>